<evidence type="ECO:0000256" key="3">
    <source>
        <dbReference type="PROSITE-ProRule" id="PRU00176"/>
    </source>
</evidence>
<gene>
    <name evidence="6" type="ORF">L211DRAFT_844548</name>
</gene>
<feature type="domain" description="RRM" evidence="5">
    <location>
        <begin position="83"/>
        <end position="160"/>
    </location>
</feature>
<feature type="compositionally biased region" description="Gly residues" evidence="4">
    <location>
        <begin position="309"/>
        <end position="323"/>
    </location>
</feature>
<dbReference type="PROSITE" id="PS50102">
    <property type="entry name" value="RRM"/>
    <property type="match status" value="2"/>
</dbReference>
<keyword evidence="7" id="KW-1185">Reference proteome</keyword>
<dbReference type="SMART" id="SM00360">
    <property type="entry name" value="RRM"/>
    <property type="match status" value="2"/>
</dbReference>
<dbReference type="InterPro" id="IPR035979">
    <property type="entry name" value="RBD_domain_sf"/>
</dbReference>
<feature type="compositionally biased region" description="Basic and acidic residues" evidence="4">
    <location>
        <begin position="155"/>
        <end position="196"/>
    </location>
</feature>
<protein>
    <recommendedName>
        <fullName evidence="5">RRM domain-containing protein</fullName>
    </recommendedName>
</protein>
<feature type="domain" description="RRM" evidence="5">
    <location>
        <begin position="1"/>
        <end position="81"/>
    </location>
</feature>
<dbReference type="OrthoDB" id="1875751at2759"/>
<feature type="region of interest" description="Disordered" evidence="4">
    <location>
        <begin position="309"/>
        <end position="615"/>
    </location>
</feature>
<dbReference type="FunFam" id="3.30.70.330:FF:000025">
    <property type="entry name" value="RNA-binding protein Musashi homolog 2 isoform X1"/>
    <property type="match status" value="1"/>
</dbReference>
<dbReference type="PANTHER" id="PTHR48032">
    <property type="entry name" value="RNA-BINDING PROTEIN MUSASHI HOMOLOG RBP6"/>
    <property type="match status" value="1"/>
</dbReference>
<feature type="compositionally biased region" description="Low complexity" evidence="4">
    <location>
        <begin position="486"/>
        <end position="500"/>
    </location>
</feature>
<dbReference type="InterPro" id="IPR012677">
    <property type="entry name" value="Nucleotide-bd_a/b_plait_sf"/>
</dbReference>
<evidence type="ECO:0000313" key="7">
    <source>
        <dbReference type="Proteomes" id="UP000267821"/>
    </source>
</evidence>
<dbReference type="CDD" id="cd12330">
    <property type="entry name" value="RRM2_Hrp1p"/>
    <property type="match status" value="1"/>
</dbReference>
<dbReference type="Pfam" id="PF00076">
    <property type="entry name" value="RRM_1"/>
    <property type="match status" value="2"/>
</dbReference>
<dbReference type="Proteomes" id="UP000267821">
    <property type="component" value="Unassembled WGS sequence"/>
</dbReference>
<evidence type="ECO:0000256" key="4">
    <source>
        <dbReference type="SAM" id="MobiDB-lite"/>
    </source>
</evidence>
<feature type="compositionally biased region" description="Basic and acidic residues" evidence="4">
    <location>
        <begin position="389"/>
        <end position="404"/>
    </location>
</feature>
<dbReference type="AlphaFoldDB" id="A0A3N4MB17"/>
<organism evidence="6 7">
    <name type="scientific">Terfezia boudieri ATCC MYA-4762</name>
    <dbReference type="NCBI Taxonomy" id="1051890"/>
    <lineage>
        <taxon>Eukaryota</taxon>
        <taxon>Fungi</taxon>
        <taxon>Dikarya</taxon>
        <taxon>Ascomycota</taxon>
        <taxon>Pezizomycotina</taxon>
        <taxon>Pezizomycetes</taxon>
        <taxon>Pezizales</taxon>
        <taxon>Pezizaceae</taxon>
        <taxon>Terfezia</taxon>
    </lineage>
</organism>
<dbReference type="EMBL" id="ML121527">
    <property type="protein sequence ID" value="RPB29582.1"/>
    <property type="molecule type" value="Genomic_DNA"/>
</dbReference>
<feature type="compositionally biased region" description="Gly residues" evidence="4">
    <location>
        <begin position="604"/>
        <end position="615"/>
    </location>
</feature>
<dbReference type="Gene3D" id="3.30.70.330">
    <property type="match status" value="2"/>
</dbReference>
<sequence length="615" mass="65662">MFIGGLNWETTDESLKNYFSQFGEVTECTVMRDGTTGRSRGFGFLTFKDPKTVNIVMVKEHYLDQKIIDPKRAIPRDEQEKTSKIFVGGVSQEATETDFREYFMQFGRVLDATLMMDKDTGRPRGFGFVTFDSEGAVENALNHPNLEIMGKAIEVKKAQPRGNPRDRNAAGGHFDERDDSRSGFNRTDRRGFDRDGGAAGGPGGPGYGQQGPNGGVVAGQPGSAIYNGMSPAMMAQYWSSMQRYMAVIMQQQAAGRGRGMPGAPTPAINPMMVNPSLMNPQMMQQMQLAQQAQGQMPPNVATMGAMGMNGMGGMGAQGMGMNGPQGQQQQQHQQGPQGPYGGPQGGPQSGYGQGGYGQQHEGGYDHSQQQQHSGHPHGNMGHGVPVDPRYQRQAKEYQSHHQRDFNPQQQGPSSWEGMYDDVPPQQGPPQHQHHQNMNNGRFPSHPHPHSSTPAQPQAHAHHSQGIRSPNNGPAQLMRPPNHNLAHNQNQHQHQHQNQQNRMPPAGPSYNPSSSSGSTPQPTSGPPPNAPTGPRNARNPAGPASFRGPGARGVAGPGMQGGGGMGPIRGPGGFSRGAAVGGLQQGPGGVGGHGYHPYARNSGNQAGGGGGERGAY</sequence>
<evidence type="ECO:0000259" key="5">
    <source>
        <dbReference type="PROSITE" id="PS50102"/>
    </source>
</evidence>
<keyword evidence="2 3" id="KW-0694">RNA-binding</keyword>
<feature type="compositionally biased region" description="Gly residues" evidence="4">
    <location>
        <begin position="549"/>
        <end position="593"/>
    </location>
</feature>
<reference evidence="6 7" key="1">
    <citation type="journal article" date="2018" name="Nat. Ecol. Evol.">
        <title>Pezizomycetes genomes reveal the molecular basis of ectomycorrhizal truffle lifestyle.</title>
        <authorList>
            <person name="Murat C."/>
            <person name="Payen T."/>
            <person name="Noel B."/>
            <person name="Kuo A."/>
            <person name="Morin E."/>
            <person name="Chen J."/>
            <person name="Kohler A."/>
            <person name="Krizsan K."/>
            <person name="Balestrini R."/>
            <person name="Da Silva C."/>
            <person name="Montanini B."/>
            <person name="Hainaut M."/>
            <person name="Levati E."/>
            <person name="Barry K.W."/>
            <person name="Belfiori B."/>
            <person name="Cichocki N."/>
            <person name="Clum A."/>
            <person name="Dockter R.B."/>
            <person name="Fauchery L."/>
            <person name="Guy J."/>
            <person name="Iotti M."/>
            <person name="Le Tacon F."/>
            <person name="Lindquist E.A."/>
            <person name="Lipzen A."/>
            <person name="Malagnac F."/>
            <person name="Mello A."/>
            <person name="Molinier V."/>
            <person name="Miyauchi S."/>
            <person name="Poulain J."/>
            <person name="Riccioni C."/>
            <person name="Rubini A."/>
            <person name="Sitrit Y."/>
            <person name="Splivallo R."/>
            <person name="Traeger S."/>
            <person name="Wang M."/>
            <person name="Zifcakova L."/>
            <person name="Wipf D."/>
            <person name="Zambonelli A."/>
            <person name="Paolocci F."/>
            <person name="Nowrousian M."/>
            <person name="Ottonello S."/>
            <person name="Baldrian P."/>
            <person name="Spatafora J.W."/>
            <person name="Henrissat B."/>
            <person name="Nagy L.G."/>
            <person name="Aury J.M."/>
            <person name="Wincker P."/>
            <person name="Grigoriev I.V."/>
            <person name="Bonfante P."/>
            <person name="Martin F.M."/>
        </authorList>
    </citation>
    <scope>NUCLEOTIDE SEQUENCE [LARGE SCALE GENOMIC DNA]</scope>
    <source>
        <strain evidence="6 7">ATCC MYA-4762</strain>
    </source>
</reference>
<evidence type="ECO:0000256" key="2">
    <source>
        <dbReference type="ARBA" id="ARBA00022884"/>
    </source>
</evidence>
<dbReference type="GO" id="GO:0003729">
    <property type="term" value="F:mRNA binding"/>
    <property type="evidence" value="ECO:0007669"/>
    <property type="project" value="TreeGrafter"/>
</dbReference>
<evidence type="ECO:0000313" key="6">
    <source>
        <dbReference type="EMBL" id="RPB29582.1"/>
    </source>
</evidence>
<dbReference type="STRING" id="1051890.A0A3N4MB17"/>
<feature type="region of interest" description="Disordered" evidence="4">
    <location>
        <begin position="155"/>
        <end position="219"/>
    </location>
</feature>
<proteinExistence type="predicted"/>
<dbReference type="InterPro" id="IPR034156">
    <property type="entry name" value="Hrp1_RRM1"/>
</dbReference>
<dbReference type="InParanoid" id="A0A3N4MB17"/>
<feature type="compositionally biased region" description="Low complexity" evidence="4">
    <location>
        <begin position="358"/>
        <end position="378"/>
    </location>
</feature>
<feature type="compositionally biased region" description="Gly residues" evidence="4">
    <location>
        <begin position="197"/>
        <end position="217"/>
    </location>
</feature>
<feature type="compositionally biased region" description="Low complexity" evidence="4">
    <location>
        <begin position="531"/>
        <end position="548"/>
    </location>
</feature>
<dbReference type="SUPFAM" id="SSF54928">
    <property type="entry name" value="RNA-binding domain, RBD"/>
    <property type="match status" value="2"/>
</dbReference>
<feature type="compositionally biased region" description="Low complexity" evidence="4">
    <location>
        <begin position="324"/>
        <end position="337"/>
    </location>
</feature>
<dbReference type="GO" id="GO:0006417">
    <property type="term" value="P:regulation of translation"/>
    <property type="evidence" value="ECO:0007669"/>
    <property type="project" value="TreeGrafter"/>
</dbReference>
<feature type="compositionally biased region" description="Gly residues" evidence="4">
    <location>
        <begin position="338"/>
        <end position="357"/>
    </location>
</feature>
<name>A0A3N4MB17_9PEZI</name>
<dbReference type="PANTHER" id="PTHR48032:SF6">
    <property type="entry name" value="RNA-BINDING (RRM_RBD_RNP MOTIFS) FAMILY PROTEIN"/>
    <property type="match status" value="1"/>
</dbReference>
<feature type="compositionally biased region" description="Low complexity" evidence="4">
    <location>
        <begin position="507"/>
        <end position="521"/>
    </location>
</feature>
<keyword evidence="1" id="KW-0677">Repeat</keyword>
<dbReference type="InterPro" id="IPR000504">
    <property type="entry name" value="RRM_dom"/>
</dbReference>
<evidence type="ECO:0000256" key="1">
    <source>
        <dbReference type="ARBA" id="ARBA00022737"/>
    </source>
</evidence>
<dbReference type="CDD" id="cd12577">
    <property type="entry name" value="RRM1_Hrp1p"/>
    <property type="match status" value="1"/>
</dbReference>
<accession>A0A3N4MB17</accession>